<dbReference type="InterPro" id="IPR050951">
    <property type="entry name" value="Retrovirus_Pol_polyprotein"/>
</dbReference>
<dbReference type="PANTHER" id="PTHR37984">
    <property type="entry name" value="PROTEIN CBG26694"/>
    <property type="match status" value="1"/>
</dbReference>
<reference evidence="2 3" key="2">
    <citation type="submission" date="2018-11" db="EMBL/GenBank/DDBJ databases">
        <authorList>
            <consortium name="Pathogen Informatics"/>
        </authorList>
    </citation>
    <scope>NUCLEOTIDE SEQUENCE [LARGE SCALE GENOMIC DNA]</scope>
    <source>
        <strain evidence="2 3">Egypt</strain>
    </source>
</reference>
<feature type="domain" description="Reverse transcriptase" evidence="1">
    <location>
        <begin position="1"/>
        <end position="230"/>
    </location>
</feature>
<dbReference type="InterPro" id="IPR043128">
    <property type="entry name" value="Rev_trsase/Diguanyl_cyclase"/>
</dbReference>
<reference evidence="4" key="1">
    <citation type="submission" date="2016-06" db="UniProtKB">
        <authorList>
            <consortium name="WormBaseParasite"/>
        </authorList>
    </citation>
    <scope>IDENTIFICATION</scope>
</reference>
<name>A0A183AJJ0_9TREM</name>
<dbReference type="Gene3D" id="3.10.10.10">
    <property type="entry name" value="HIV Type 1 Reverse Transcriptase, subunit A, domain 1"/>
    <property type="match status" value="1"/>
</dbReference>
<dbReference type="EMBL" id="UZAN01044197">
    <property type="protein sequence ID" value="VDP80232.1"/>
    <property type="molecule type" value="Genomic_DNA"/>
</dbReference>
<dbReference type="InterPro" id="IPR000477">
    <property type="entry name" value="RT_dom"/>
</dbReference>
<dbReference type="PANTHER" id="PTHR37984:SF5">
    <property type="entry name" value="PROTEIN NYNRIN-LIKE"/>
    <property type="match status" value="1"/>
</dbReference>
<dbReference type="SUPFAM" id="SSF56672">
    <property type="entry name" value="DNA/RNA polymerases"/>
    <property type="match status" value="1"/>
</dbReference>
<gene>
    <name evidence="2" type="ORF">ECPE_LOCUS7125</name>
</gene>
<dbReference type="InterPro" id="IPR043502">
    <property type="entry name" value="DNA/RNA_pol_sf"/>
</dbReference>
<dbReference type="Gene3D" id="3.30.70.270">
    <property type="match status" value="1"/>
</dbReference>
<dbReference type="Proteomes" id="UP000272942">
    <property type="component" value="Unassembled WGS sequence"/>
</dbReference>
<dbReference type="WBParaSite" id="ECPE_0000714001-mRNA-1">
    <property type="protein sequence ID" value="ECPE_0000714001-mRNA-1"/>
    <property type="gene ID" value="ECPE_0000714001"/>
</dbReference>
<dbReference type="AlphaFoldDB" id="A0A183AJJ0"/>
<dbReference type="Pfam" id="PF00078">
    <property type="entry name" value="RVT_1"/>
    <property type="match status" value="1"/>
</dbReference>
<organism evidence="4">
    <name type="scientific">Echinostoma caproni</name>
    <dbReference type="NCBI Taxonomy" id="27848"/>
    <lineage>
        <taxon>Eukaryota</taxon>
        <taxon>Metazoa</taxon>
        <taxon>Spiralia</taxon>
        <taxon>Lophotrochozoa</taxon>
        <taxon>Platyhelminthes</taxon>
        <taxon>Trematoda</taxon>
        <taxon>Digenea</taxon>
        <taxon>Plagiorchiida</taxon>
        <taxon>Echinostomata</taxon>
        <taxon>Echinostomatoidea</taxon>
        <taxon>Echinostomatidae</taxon>
        <taxon>Echinostoma</taxon>
    </lineage>
</organism>
<dbReference type="PROSITE" id="PS50878">
    <property type="entry name" value="RT_POL"/>
    <property type="match status" value="1"/>
</dbReference>
<dbReference type="OrthoDB" id="7756796at2759"/>
<accession>A0A183AJJ0</accession>
<sequence length="261" mass="29339">MLFRHYLKEEGQRRFDALNLLEKPSIAEAVASFEKLWGLEQSVCAQRDIICLHYYNNGVAYSFMSSNHRSGSSTNGTNGTLGEVMKSLHGCQYFSKIDLADAYLQIPLDVESRYLTTINTPWGMYQYNFLPFGLHVSSGLFQSAGSVIKGLDGVLAYQDDVLIFGLNKKDYDARLMQLLERFATRNVAIKPSKCVFGVSKQVGLSEEKEFDSKVHTKLPHERLCVPGILLEQSGTQTAIELGVGKTVHRHTDHHHALENHE</sequence>
<evidence type="ECO:0000313" key="2">
    <source>
        <dbReference type="EMBL" id="VDP80232.1"/>
    </source>
</evidence>
<evidence type="ECO:0000259" key="1">
    <source>
        <dbReference type="PROSITE" id="PS50878"/>
    </source>
</evidence>
<evidence type="ECO:0000313" key="3">
    <source>
        <dbReference type="Proteomes" id="UP000272942"/>
    </source>
</evidence>
<keyword evidence="3" id="KW-1185">Reference proteome</keyword>
<proteinExistence type="predicted"/>
<evidence type="ECO:0000313" key="4">
    <source>
        <dbReference type="WBParaSite" id="ECPE_0000714001-mRNA-1"/>
    </source>
</evidence>
<dbReference type="CDD" id="cd01647">
    <property type="entry name" value="RT_LTR"/>
    <property type="match status" value="1"/>
</dbReference>
<protein>
    <submittedName>
        <fullName evidence="4">Reverse transcriptase domain-containing protein</fullName>
    </submittedName>
</protein>